<feature type="transmembrane region" description="Helical" evidence="2">
    <location>
        <begin position="432"/>
        <end position="453"/>
    </location>
</feature>
<feature type="transmembrane region" description="Helical" evidence="2">
    <location>
        <begin position="77"/>
        <end position="95"/>
    </location>
</feature>
<feature type="transmembrane region" description="Helical" evidence="2">
    <location>
        <begin position="289"/>
        <end position="308"/>
    </location>
</feature>
<organism evidence="3 4">
    <name type="scientific">Knoellia locipacati</name>
    <dbReference type="NCBI Taxonomy" id="882824"/>
    <lineage>
        <taxon>Bacteria</taxon>
        <taxon>Bacillati</taxon>
        <taxon>Actinomycetota</taxon>
        <taxon>Actinomycetes</taxon>
        <taxon>Micrococcales</taxon>
        <taxon>Intrasporangiaceae</taxon>
        <taxon>Knoellia</taxon>
    </lineage>
</organism>
<reference evidence="3 4" key="1">
    <citation type="submission" date="2019-07" db="EMBL/GenBank/DDBJ databases">
        <title>Whole genome shotgun sequence of Knoellia locipacati NBRC 109775.</title>
        <authorList>
            <person name="Hosoyama A."/>
            <person name="Uohara A."/>
            <person name="Ohji S."/>
            <person name="Ichikawa N."/>
        </authorList>
    </citation>
    <scope>NUCLEOTIDE SEQUENCE [LARGE SCALE GENOMIC DNA]</scope>
    <source>
        <strain evidence="3 4">NBRC 109775</strain>
    </source>
</reference>
<feature type="transmembrane region" description="Helical" evidence="2">
    <location>
        <begin position="129"/>
        <end position="155"/>
    </location>
</feature>
<feature type="transmembrane region" description="Helical" evidence="2">
    <location>
        <begin position="42"/>
        <end position="65"/>
    </location>
</feature>
<feature type="transmembrane region" description="Helical" evidence="2">
    <location>
        <begin position="364"/>
        <end position="387"/>
    </location>
</feature>
<keyword evidence="2" id="KW-0472">Membrane</keyword>
<feature type="transmembrane region" description="Helical" evidence="2">
    <location>
        <begin position="161"/>
        <end position="183"/>
    </location>
</feature>
<accession>A0A512T0K0</accession>
<protein>
    <submittedName>
        <fullName evidence="3">Uncharacterized protein</fullName>
    </submittedName>
</protein>
<proteinExistence type="predicted"/>
<sequence>MSPASAASDPAVAAMSDHERLADIVHVLHGPSGNPARKEVAYAAYVGFIVVGLYGFPLLRALVLAGDRGGMADALRSPWVVLVGLVVVAAAAALAREAGRVRGPIVAPVPWVDHVVASSLDRWAALRPWFGYSLFAVLAAGALTGLLVGASLWGARVAAPWVVGPAVVAGLLVGLAVGAAWLLGQSRLSPPTSCPAGTSERGLRPEQRRPGGARSRAPWVGEVRRLGIHDLRTQSARSNRMVGGVQAGDLRAVRLEAARPVTRARTKRLRHRGPVMTLVARDFLGLRRAPGAAVVGLVLSAAAAWALGATLSTAAVPPLVAFVAALVSHMGFSGLSEGLRLEADTMGTPALFGSPPVRAAATHLLVPGVLHLAVTTVIGCVAAVVAGADVGTALPWLVMTTVVLAGGNLLAAYRGRPPTGPFNAVPSAQGVLLWYAMPLILDTLIVGGMVWGITRWPTSGLLVIGSWVAAAVMLYAGLNRVQSESLSHRDV</sequence>
<dbReference type="RefSeq" id="WP_147064217.1">
    <property type="nucleotide sequence ID" value="NZ_BAABDN010000001.1"/>
</dbReference>
<dbReference type="Proteomes" id="UP000321793">
    <property type="component" value="Unassembled WGS sequence"/>
</dbReference>
<keyword evidence="2" id="KW-0812">Transmembrane</keyword>
<evidence type="ECO:0000256" key="2">
    <source>
        <dbReference type="SAM" id="Phobius"/>
    </source>
</evidence>
<keyword evidence="4" id="KW-1185">Reference proteome</keyword>
<gene>
    <name evidence="3" type="ORF">KLO01_17660</name>
</gene>
<dbReference type="OrthoDB" id="4842142at2"/>
<evidence type="ECO:0000313" key="4">
    <source>
        <dbReference type="Proteomes" id="UP000321793"/>
    </source>
</evidence>
<dbReference type="EMBL" id="BKBA01000008">
    <property type="protein sequence ID" value="GEQ13719.1"/>
    <property type="molecule type" value="Genomic_DNA"/>
</dbReference>
<name>A0A512T0K0_9MICO</name>
<feature type="transmembrane region" description="Helical" evidence="2">
    <location>
        <begin position="459"/>
        <end position="478"/>
    </location>
</feature>
<feature type="transmembrane region" description="Helical" evidence="2">
    <location>
        <begin position="393"/>
        <end position="411"/>
    </location>
</feature>
<keyword evidence="2" id="KW-1133">Transmembrane helix</keyword>
<evidence type="ECO:0000313" key="3">
    <source>
        <dbReference type="EMBL" id="GEQ13719.1"/>
    </source>
</evidence>
<evidence type="ECO:0000256" key="1">
    <source>
        <dbReference type="SAM" id="MobiDB-lite"/>
    </source>
</evidence>
<dbReference type="AlphaFoldDB" id="A0A512T0K0"/>
<feature type="region of interest" description="Disordered" evidence="1">
    <location>
        <begin position="190"/>
        <end position="216"/>
    </location>
</feature>
<comment type="caution">
    <text evidence="3">The sequence shown here is derived from an EMBL/GenBank/DDBJ whole genome shotgun (WGS) entry which is preliminary data.</text>
</comment>